<dbReference type="SUPFAM" id="SSF48647">
    <property type="entry name" value="Fungal elicitin"/>
    <property type="match status" value="1"/>
</dbReference>
<dbReference type="InterPro" id="IPR036470">
    <property type="entry name" value="Elicitin_sf"/>
</dbReference>
<sequence>MKSFAVIAAAALATVVSAAQCELAALAPDFISLVPQANACATATGFPIIPPQTNPTAQQVTDICSKCTDLIAAASAKTFPSCTFEIDGVATPLNTFFNKVVGGCGSTSARSSSAAGSSATSATVETPAPAASTSSGSSAPATSTSSGSSASPSTVSTPAPTTAAPSSAMTASVSVAAVVVGSITVFIL</sequence>
<dbReference type="eggNOG" id="ENOG502SX0K">
    <property type="taxonomic scope" value="Eukaryota"/>
</dbReference>
<comment type="subcellular location">
    <subcellularLocation>
        <location evidence="1 6">Secreted</location>
    </subcellularLocation>
</comment>
<feature type="signal peptide" evidence="8">
    <location>
        <begin position="1"/>
        <end position="18"/>
    </location>
</feature>
<feature type="chain" id="PRO_5003868398" description="Elicitin" evidence="8">
    <location>
        <begin position="19"/>
        <end position="188"/>
    </location>
</feature>
<keyword evidence="5 6" id="KW-1015">Disulfide bond</keyword>
<evidence type="ECO:0000256" key="8">
    <source>
        <dbReference type="SAM" id="SignalP"/>
    </source>
</evidence>
<keyword evidence="4 6" id="KW-0928">Hypersensitive response elicitation</keyword>
<dbReference type="OMA" id="DICSKCT"/>
<feature type="region of interest" description="Disordered" evidence="7">
    <location>
        <begin position="112"/>
        <end position="166"/>
    </location>
</feature>
<dbReference type="GO" id="GO:0052040">
    <property type="term" value="P:symbiont-mediated perturbation of host programmed cell death"/>
    <property type="evidence" value="ECO:0007669"/>
    <property type="project" value="UniProtKB-UniRule"/>
</dbReference>
<dbReference type="VEuPathDB" id="FungiDB:PYU1_G012476"/>
<protein>
    <recommendedName>
        <fullName evidence="6">Elicitin</fullName>
    </recommendedName>
</protein>
<accession>K3X5K3</accession>
<evidence type="ECO:0000256" key="4">
    <source>
        <dbReference type="ARBA" id="ARBA00022978"/>
    </source>
</evidence>
<evidence type="ECO:0000256" key="3">
    <source>
        <dbReference type="ARBA" id="ARBA00022525"/>
    </source>
</evidence>
<reference evidence="10" key="2">
    <citation type="submission" date="2010-04" db="EMBL/GenBank/DDBJ databases">
        <authorList>
            <person name="Buell R."/>
            <person name="Hamilton J."/>
            <person name="Hostetler J."/>
        </authorList>
    </citation>
    <scope>NUCLEOTIDE SEQUENCE [LARGE SCALE GENOMIC DNA]</scope>
    <source>
        <strain evidence="10">DAOM:BR144</strain>
    </source>
</reference>
<proteinExistence type="inferred from homology"/>
<evidence type="ECO:0000313" key="10">
    <source>
        <dbReference type="Proteomes" id="UP000019132"/>
    </source>
</evidence>
<evidence type="ECO:0000256" key="6">
    <source>
        <dbReference type="RuleBase" id="RU368111"/>
    </source>
</evidence>
<dbReference type="Pfam" id="PF00964">
    <property type="entry name" value="Elicitin"/>
    <property type="match status" value="1"/>
</dbReference>
<dbReference type="InParanoid" id="K3X5K3"/>
<dbReference type="Gene3D" id="1.10.239.10">
    <property type="entry name" value="Elicitin domain"/>
    <property type="match status" value="1"/>
</dbReference>
<dbReference type="EnsemblProtists" id="PYU1_T012502">
    <property type="protein sequence ID" value="PYU1_T012502"/>
    <property type="gene ID" value="PYU1_G012476"/>
</dbReference>
<evidence type="ECO:0000256" key="7">
    <source>
        <dbReference type="SAM" id="MobiDB-lite"/>
    </source>
</evidence>
<keyword evidence="3 6" id="KW-0964">Secreted</keyword>
<dbReference type="Proteomes" id="UP000019132">
    <property type="component" value="Unassembled WGS sequence"/>
</dbReference>
<comment type="similarity">
    <text evidence="2 6">Belongs to the elicitin family.</text>
</comment>
<dbReference type="SMART" id="SM01187">
    <property type="entry name" value="Elicitin"/>
    <property type="match status" value="1"/>
</dbReference>
<organism evidence="9 10">
    <name type="scientific">Globisporangium ultimum (strain ATCC 200006 / CBS 805.95 / DAOM BR144)</name>
    <name type="common">Pythium ultimum</name>
    <dbReference type="NCBI Taxonomy" id="431595"/>
    <lineage>
        <taxon>Eukaryota</taxon>
        <taxon>Sar</taxon>
        <taxon>Stramenopiles</taxon>
        <taxon>Oomycota</taxon>
        <taxon>Peronosporomycetes</taxon>
        <taxon>Pythiales</taxon>
        <taxon>Pythiaceae</taxon>
        <taxon>Globisporangium</taxon>
    </lineage>
</organism>
<dbReference type="AlphaFoldDB" id="K3X5K3"/>
<dbReference type="GO" id="GO:0005576">
    <property type="term" value="C:extracellular region"/>
    <property type="evidence" value="ECO:0007669"/>
    <property type="project" value="UniProtKB-SubCell"/>
</dbReference>
<keyword evidence="8" id="KW-0732">Signal</keyword>
<name>K3X5K3_GLOUD</name>
<evidence type="ECO:0000256" key="2">
    <source>
        <dbReference type="ARBA" id="ARBA00009544"/>
    </source>
</evidence>
<dbReference type="HOGENOM" id="CLU_101202_1_0_1"/>
<keyword evidence="10" id="KW-1185">Reference proteome</keyword>
<evidence type="ECO:0000313" key="9">
    <source>
        <dbReference type="EnsemblProtists" id="PYU1_T012502"/>
    </source>
</evidence>
<dbReference type="EMBL" id="GL376610">
    <property type="status" value="NOT_ANNOTATED_CDS"/>
    <property type="molecule type" value="Genomic_DNA"/>
</dbReference>
<dbReference type="InterPro" id="IPR002200">
    <property type="entry name" value="Elicitin"/>
</dbReference>
<comment type="function">
    <text evidence="6">Induces local and distal defense responses (incompatible hypersensitive reaction) in plants from the solanaceae and cruciferae families. Elicits leaf necrosis and causes the accumulation of pathogenesis-related proteins. Might interact with the lipidic molecules of the plasma membrane.</text>
</comment>
<evidence type="ECO:0000256" key="1">
    <source>
        <dbReference type="ARBA" id="ARBA00004613"/>
    </source>
</evidence>
<reference evidence="10" key="1">
    <citation type="journal article" date="2010" name="Genome Biol.">
        <title>Genome sequence of the necrotrophic plant pathogen Pythium ultimum reveals original pathogenicity mechanisms and effector repertoire.</title>
        <authorList>
            <person name="Levesque C.A."/>
            <person name="Brouwer H."/>
            <person name="Cano L."/>
            <person name="Hamilton J.P."/>
            <person name="Holt C."/>
            <person name="Huitema E."/>
            <person name="Raffaele S."/>
            <person name="Robideau G.P."/>
            <person name="Thines M."/>
            <person name="Win J."/>
            <person name="Zerillo M.M."/>
            <person name="Beakes G.W."/>
            <person name="Boore J.L."/>
            <person name="Busam D."/>
            <person name="Dumas B."/>
            <person name="Ferriera S."/>
            <person name="Fuerstenberg S.I."/>
            <person name="Gachon C.M."/>
            <person name="Gaulin E."/>
            <person name="Govers F."/>
            <person name="Grenville-Briggs L."/>
            <person name="Horner N."/>
            <person name="Hostetler J."/>
            <person name="Jiang R.H."/>
            <person name="Johnson J."/>
            <person name="Krajaejun T."/>
            <person name="Lin H."/>
            <person name="Meijer H.J."/>
            <person name="Moore B."/>
            <person name="Morris P."/>
            <person name="Phuntmart V."/>
            <person name="Puiu D."/>
            <person name="Shetty J."/>
            <person name="Stajich J.E."/>
            <person name="Tripathy S."/>
            <person name="Wawra S."/>
            <person name="van West P."/>
            <person name="Whitty B.R."/>
            <person name="Coutinho P.M."/>
            <person name="Henrissat B."/>
            <person name="Martin F."/>
            <person name="Thomas P.D."/>
            <person name="Tyler B.M."/>
            <person name="De Vries R.P."/>
            <person name="Kamoun S."/>
            <person name="Yandell M."/>
            <person name="Tisserat N."/>
            <person name="Buell C.R."/>
        </authorList>
    </citation>
    <scope>NUCLEOTIDE SEQUENCE</scope>
    <source>
        <strain evidence="10">DAOM:BR144</strain>
    </source>
</reference>
<reference evidence="9" key="3">
    <citation type="submission" date="2015-02" db="UniProtKB">
        <authorList>
            <consortium name="EnsemblProtists"/>
        </authorList>
    </citation>
    <scope>IDENTIFICATION</scope>
    <source>
        <strain evidence="9">DAOM BR144</strain>
    </source>
</reference>
<evidence type="ECO:0000256" key="5">
    <source>
        <dbReference type="ARBA" id="ARBA00023157"/>
    </source>
</evidence>